<dbReference type="SFLD" id="SFLDS00005">
    <property type="entry name" value="Isoprenoid_Synthase_Type_I"/>
    <property type="match status" value="1"/>
</dbReference>
<dbReference type="PROSITE" id="PS01044">
    <property type="entry name" value="SQUALEN_PHYTOEN_SYN_1"/>
    <property type="match status" value="1"/>
</dbReference>
<dbReference type="STRING" id="1895771.BGO89_02825"/>
<dbReference type="NCBIfam" id="TIGR03465">
    <property type="entry name" value="HpnD"/>
    <property type="match status" value="1"/>
</dbReference>
<dbReference type="EMBL" id="MKVH01000013">
    <property type="protein sequence ID" value="OJX59365.1"/>
    <property type="molecule type" value="Genomic_DNA"/>
</dbReference>
<dbReference type="SUPFAM" id="SSF48576">
    <property type="entry name" value="Terpenoid synthases"/>
    <property type="match status" value="1"/>
</dbReference>
<comment type="caution">
    <text evidence="2">The sequence shown here is derived from an EMBL/GenBank/DDBJ whole genome shotgun (WGS) entry which is preliminary data.</text>
</comment>
<proteinExistence type="predicted"/>
<dbReference type="InterPro" id="IPR017828">
    <property type="entry name" value="SQ_synth_HpnD-like"/>
</dbReference>
<protein>
    <submittedName>
        <fullName evidence="2">Squalene synthase HpnD</fullName>
    </submittedName>
</protein>
<dbReference type="InterPro" id="IPR002060">
    <property type="entry name" value="Squ/phyt_synthse"/>
</dbReference>
<dbReference type="Proteomes" id="UP000184233">
    <property type="component" value="Unassembled WGS sequence"/>
</dbReference>
<dbReference type="InterPro" id="IPR033904">
    <property type="entry name" value="Trans_IPPS_HH"/>
</dbReference>
<dbReference type="SFLD" id="SFLDG01212">
    <property type="entry name" value="Phytoene_synthase_like"/>
    <property type="match status" value="1"/>
</dbReference>
<reference evidence="2 3" key="1">
    <citation type="submission" date="2016-09" db="EMBL/GenBank/DDBJ databases">
        <title>Genome-resolved meta-omics ties microbial dynamics to process performance in biotechnology for thiocyanate degradation.</title>
        <authorList>
            <person name="Kantor R.S."/>
            <person name="Huddy R.J."/>
            <person name="Iyer R."/>
            <person name="Thomas B.C."/>
            <person name="Brown C.T."/>
            <person name="Anantharaman K."/>
            <person name="Tringe S."/>
            <person name="Hettich R.L."/>
            <person name="Harrison S.T."/>
            <person name="Banfield J.F."/>
        </authorList>
    </citation>
    <scope>NUCLEOTIDE SEQUENCE [LARGE SCALE GENOMIC DNA]</scope>
    <source>
        <strain evidence="2">59-99</strain>
    </source>
</reference>
<gene>
    <name evidence="2" type="ORF">BGO89_02825</name>
</gene>
<dbReference type="GO" id="GO:0004311">
    <property type="term" value="F:geranylgeranyl diphosphate synthase activity"/>
    <property type="evidence" value="ECO:0007669"/>
    <property type="project" value="InterPro"/>
</dbReference>
<evidence type="ECO:0000313" key="3">
    <source>
        <dbReference type="Proteomes" id="UP000184233"/>
    </source>
</evidence>
<evidence type="ECO:0000313" key="2">
    <source>
        <dbReference type="EMBL" id="OJX59365.1"/>
    </source>
</evidence>
<accession>A0A1M3L2B1</accession>
<dbReference type="GO" id="GO:0016117">
    <property type="term" value="P:carotenoid biosynthetic process"/>
    <property type="evidence" value="ECO:0007669"/>
    <property type="project" value="InterPro"/>
</dbReference>
<dbReference type="SFLD" id="SFLDG01018">
    <property type="entry name" value="Squalene/Phytoene_Synthase_Lik"/>
    <property type="match status" value="1"/>
</dbReference>
<organism evidence="2 3">
    <name type="scientific">Candidatus Kapaibacterium thiocyanatum</name>
    <dbReference type="NCBI Taxonomy" id="1895771"/>
    <lineage>
        <taxon>Bacteria</taxon>
        <taxon>Pseudomonadati</taxon>
        <taxon>Candidatus Kapaibacteriota</taxon>
        <taxon>Candidatus Kapaibacteriia</taxon>
        <taxon>Candidatus Kapaibacteriales</taxon>
        <taxon>Candidatus Kapaibacteriaceae</taxon>
        <taxon>Candidatus Kapaibacterium</taxon>
    </lineage>
</organism>
<dbReference type="CDD" id="cd00683">
    <property type="entry name" value="Trans_IPPS_HH"/>
    <property type="match status" value="1"/>
</dbReference>
<dbReference type="Gene3D" id="1.10.600.10">
    <property type="entry name" value="Farnesyl Diphosphate Synthase"/>
    <property type="match status" value="1"/>
</dbReference>
<dbReference type="InterPro" id="IPR044843">
    <property type="entry name" value="Trans_IPPS_bact-type"/>
</dbReference>
<dbReference type="InterPro" id="IPR019845">
    <property type="entry name" value="Squalene/phytoene_synthase_CS"/>
</dbReference>
<name>A0A1M3L2B1_9BACT</name>
<evidence type="ECO:0000256" key="1">
    <source>
        <dbReference type="ARBA" id="ARBA00022679"/>
    </source>
</evidence>
<dbReference type="InterPro" id="IPR008949">
    <property type="entry name" value="Isoprenoid_synthase_dom_sf"/>
</dbReference>
<dbReference type="Pfam" id="PF00494">
    <property type="entry name" value="SQS_PSY"/>
    <property type="match status" value="1"/>
</dbReference>
<dbReference type="AlphaFoldDB" id="A0A1M3L2B1"/>
<keyword evidence="1" id="KW-0808">Transferase</keyword>
<sequence length="298" mass="35767">MSNYVFTDIEELSPDPKEGTTSFYYSFSFLPKEEREAINIVYAFCRHIDDIVDDVPSLDPDVIQHKRQRLQWWRTEIERCYTGEEPHVRLKRLAHVINRFNIPKQHLLTVIDGCERDLVQRRYRTFAELKEYCYSVASAVGLISIEIFGYKHEDTRQYAINLGYALQLTNILRDVKQDKDRGYIYLPQEDLDRFRYSEEDLVNEVYNENFVALMEFQARRAREYYHKARTMLRPDERLTMVAAEIMDAIYYRLLEKIELHGYRVYTRRIRVSATHKFITAFRIWLSSKLFVKRIRPGS</sequence>
<dbReference type="GO" id="GO:0051996">
    <property type="term" value="F:squalene synthase [NAD(P)H] activity"/>
    <property type="evidence" value="ECO:0007669"/>
    <property type="project" value="InterPro"/>
</dbReference>
<dbReference type="PANTHER" id="PTHR31480">
    <property type="entry name" value="BIFUNCTIONAL LYCOPENE CYCLASE/PHYTOENE SYNTHASE"/>
    <property type="match status" value="1"/>
</dbReference>